<keyword evidence="2" id="KW-1185">Reference proteome</keyword>
<sequence>MELETMEFKNIIDTIHIEDNEMMASFDVSSLFTNVPVNRALDIIYDYLESDSDLNLRCPLDPFEVIKCLKLRLQSTLFIFRGNLYKQKEGITMGSPVSPIVANLFMHSLEASVCYLHTVDDIFIIIKRDGLEELFENATSISESIKLTKEI</sequence>
<dbReference type="InterPro" id="IPR043502">
    <property type="entry name" value="DNA/RNA_pol_sf"/>
</dbReference>
<accession>A0A183Q046</accession>
<protein>
    <submittedName>
        <fullName evidence="1">Uncharacterized protein</fullName>
    </submittedName>
</protein>
<dbReference type="InterPro" id="IPR000477">
    <property type="entry name" value="RT_dom"/>
</dbReference>
<dbReference type="PANTHER" id="PTHR21301:SF11">
    <property type="entry name" value="GIY-YIG DOMAIN-CONTAINING PROTEIN"/>
    <property type="match status" value="1"/>
</dbReference>
<dbReference type="PANTHER" id="PTHR21301">
    <property type="entry name" value="REVERSE TRANSCRIPTASE"/>
    <property type="match status" value="1"/>
</dbReference>
<evidence type="ECO:0000313" key="2">
    <source>
        <dbReference type="Proteomes" id="UP000269396"/>
    </source>
</evidence>
<dbReference type="Proteomes" id="UP000269396">
    <property type="component" value="Unassembled WGS sequence"/>
</dbReference>
<name>A0A183Q046_9TREM</name>
<evidence type="ECO:0000313" key="1">
    <source>
        <dbReference type="EMBL" id="VDP81307.1"/>
    </source>
</evidence>
<dbReference type="STRING" id="31246.A0A183Q046"/>
<dbReference type="AlphaFoldDB" id="A0A183Q046"/>
<dbReference type="PROSITE" id="PS50878">
    <property type="entry name" value="RT_POL"/>
    <property type="match status" value="1"/>
</dbReference>
<reference evidence="1 2" key="1">
    <citation type="submission" date="2018-11" db="EMBL/GenBank/DDBJ databases">
        <authorList>
            <consortium name="Pathogen Informatics"/>
        </authorList>
    </citation>
    <scope>NUCLEOTIDE SEQUENCE [LARGE SCALE GENOMIC DNA]</scope>
    <source>
        <strain>Denwood</strain>
        <strain evidence="2">Zambia</strain>
    </source>
</reference>
<dbReference type="SUPFAM" id="SSF56672">
    <property type="entry name" value="DNA/RNA polymerases"/>
    <property type="match status" value="1"/>
</dbReference>
<organism evidence="1 2">
    <name type="scientific">Schistosoma mattheei</name>
    <dbReference type="NCBI Taxonomy" id="31246"/>
    <lineage>
        <taxon>Eukaryota</taxon>
        <taxon>Metazoa</taxon>
        <taxon>Spiralia</taxon>
        <taxon>Lophotrochozoa</taxon>
        <taxon>Platyhelminthes</taxon>
        <taxon>Trematoda</taxon>
        <taxon>Digenea</taxon>
        <taxon>Strigeidida</taxon>
        <taxon>Schistosomatoidea</taxon>
        <taxon>Schistosomatidae</taxon>
        <taxon>Schistosoma</taxon>
    </lineage>
</organism>
<dbReference type="EMBL" id="UZAL01043430">
    <property type="protein sequence ID" value="VDP81307.1"/>
    <property type="molecule type" value="Genomic_DNA"/>
</dbReference>
<gene>
    <name evidence="1" type="ORF">SMTD_LOCUS19982</name>
</gene>
<proteinExistence type="predicted"/>